<name>A0A1Y4DCH1_9BACT</name>
<comment type="caution">
    <text evidence="1">The sequence shown here is derived from an EMBL/GenBank/DDBJ whole genome shotgun (WGS) entry which is preliminary data.</text>
</comment>
<evidence type="ECO:0000313" key="2">
    <source>
        <dbReference type="Proteomes" id="UP000196368"/>
    </source>
</evidence>
<organism evidence="1 2">
    <name type="scientific">Candidatus Avelusimicrobium gallicola</name>
    <dbReference type="NCBI Taxonomy" id="2562704"/>
    <lineage>
        <taxon>Bacteria</taxon>
        <taxon>Pseudomonadati</taxon>
        <taxon>Elusimicrobiota</taxon>
        <taxon>Elusimicrobia</taxon>
        <taxon>Elusimicrobiales</taxon>
        <taxon>Elusimicrobiaceae</taxon>
        <taxon>Candidatus Avelusimicrobium</taxon>
    </lineage>
</organism>
<proteinExistence type="predicted"/>
<dbReference type="Proteomes" id="UP000196368">
    <property type="component" value="Unassembled WGS sequence"/>
</dbReference>
<protein>
    <submittedName>
        <fullName evidence="1">Uncharacterized protein</fullName>
    </submittedName>
</protein>
<sequence>MRYNLFMLSKNLFSFVGNTSCALAVQEAVFASGLITRLFKNISKMISIKNMIVECDGPSGMIKSM</sequence>
<reference evidence="2" key="1">
    <citation type="submission" date="2017-04" db="EMBL/GenBank/DDBJ databases">
        <title>Function of individual gut microbiota members based on whole genome sequencing of pure cultures obtained from chicken caecum.</title>
        <authorList>
            <person name="Medvecky M."/>
            <person name="Cejkova D."/>
            <person name="Polansky O."/>
            <person name="Karasova D."/>
            <person name="Kubasova T."/>
            <person name="Cizek A."/>
            <person name="Rychlik I."/>
        </authorList>
    </citation>
    <scope>NUCLEOTIDE SEQUENCE [LARGE SCALE GENOMIC DNA]</scope>
    <source>
        <strain evidence="2">An273</strain>
    </source>
</reference>
<evidence type="ECO:0000313" key="1">
    <source>
        <dbReference type="EMBL" id="OUO56803.1"/>
    </source>
</evidence>
<dbReference type="EMBL" id="NFJD01000002">
    <property type="protein sequence ID" value="OUO56803.1"/>
    <property type="molecule type" value="Genomic_DNA"/>
</dbReference>
<gene>
    <name evidence="1" type="ORF">B5F75_02865</name>
</gene>
<dbReference type="AlphaFoldDB" id="A0A1Y4DCH1"/>
<keyword evidence="2" id="KW-1185">Reference proteome</keyword>
<accession>A0A1Y4DCH1</accession>